<protein>
    <submittedName>
        <fullName evidence="1">Uncharacterized protein</fullName>
    </submittedName>
</protein>
<dbReference type="AlphaFoldDB" id="A0AA45L9M3"/>
<sequence length="235" mass="24284">MAVPFAGRTLLACGDDRDVRLWDPAGEGAALTGVGRVEAAVPLPDGRVLLACAAPGLREVRLVDAVTGEVVASCGELVADLLAVAAAPLPDGRALLVTGDGDALRAWDPVGPGPVVPAEDVVRVAPLPERGLLAVGHRDGTVLLRDARTGEQVGAPLSAEVGETLWSMVVVPASEGRVLLAAKAGDVAVELLDVDTGLRACSCPRWRTPRRGCGTWRAATCCASPCRRPRTAWAR</sequence>
<proteinExistence type="predicted"/>
<evidence type="ECO:0000313" key="2">
    <source>
        <dbReference type="Proteomes" id="UP000677152"/>
    </source>
</evidence>
<gene>
    <name evidence="1" type="ORF">KCV87_06340</name>
</gene>
<accession>A0AA45L9M3</accession>
<dbReference type="InterPro" id="IPR001680">
    <property type="entry name" value="WD40_rpt"/>
</dbReference>
<organism evidence="1 2">
    <name type="scientific">Actinosynnema pretiosum subsp. pretiosum</name>
    <dbReference type="NCBI Taxonomy" id="103721"/>
    <lineage>
        <taxon>Bacteria</taxon>
        <taxon>Bacillati</taxon>
        <taxon>Actinomycetota</taxon>
        <taxon>Actinomycetes</taxon>
        <taxon>Pseudonocardiales</taxon>
        <taxon>Pseudonocardiaceae</taxon>
        <taxon>Actinosynnema</taxon>
    </lineage>
</organism>
<name>A0AA45L9M3_9PSEU</name>
<dbReference type="Gene3D" id="2.130.10.10">
    <property type="entry name" value="YVTN repeat-like/Quinoprotein amine dehydrogenase"/>
    <property type="match status" value="1"/>
</dbReference>
<dbReference type="InterPro" id="IPR011047">
    <property type="entry name" value="Quinoprotein_ADH-like_sf"/>
</dbReference>
<dbReference type="SUPFAM" id="SSF50998">
    <property type="entry name" value="Quinoprotein alcohol dehydrogenase-like"/>
    <property type="match status" value="1"/>
</dbReference>
<dbReference type="EMBL" id="CP073249">
    <property type="protein sequence ID" value="QUF05705.1"/>
    <property type="molecule type" value="Genomic_DNA"/>
</dbReference>
<reference evidence="1" key="1">
    <citation type="submission" date="2021-04" db="EMBL/GenBank/DDBJ databases">
        <title>Genomic sequence of Actinosynnema pretiosum subsp. pretiosum ATCC 31280 (C-14919).</title>
        <authorList>
            <person name="Bai L."/>
            <person name="Wang X."/>
            <person name="Xiao Y."/>
        </authorList>
    </citation>
    <scope>NUCLEOTIDE SEQUENCE</scope>
    <source>
        <strain evidence="1">ATCC 31280</strain>
    </source>
</reference>
<dbReference type="Proteomes" id="UP000677152">
    <property type="component" value="Chromosome"/>
</dbReference>
<evidence type="ECO:0000313" key="1">
    <source>
        <dbReference type="EMBL" id="QUF05705.1"/>
    </source>
</evidence>
<dbReference type="InterPro" id="IPR015943">
    <property type="entry name" value="WD40/YVTN_repeat-like_dom_sf"/>
</dbReference>
<dbReference type="Pfam" id="PF00400">
    <property type="entry name" value="WD40"/>
    <property type="match status" value="1"/>
</dbReference>